<proteinExistence type="predicted"/>
<evidence type="ECO:0000256" key="1">
    <source>
        <dbReference type="SAM" id="MobiDB-lite"/>
    </source>
</evidence>
<name>A0A0P0XNP9_ORYSJ</name>
<organism evidence="2 3">
    <name type="scientific">Oryza sativa subsp. japonica</name>
    <name type="common">Rice</name>
    <dbReference type="NCBI Taxonomy" id="39947"/>
    <lineage>
        <taxon>Eukaryota</taxon>
        <taxon>Viridiplantae</taxon>
        <taxon>Streptophyta</taxon>
        <taxon>Embryophyta</taxon>
        <taxon>Tracheophyta</taxon>
        <taxon>Spermatophyta</taxon>
        <taxon>Magnoliopsida</taxon>
        <taxon>Liliopsida</taxon>
        <taxon>Poales</taxon>
        <taxon>Poaceae</taxon>
        <taxon>BOP clade</taxon>
        <taxon>Oryzoideae</taxon>
        <taxon>Oryzeae</taxon>
        <taxon>Oryzinae</taxon>
        <taxon>Oryza</taxon>
        <taxon>Oryza sativa</taxon>
    </lineage>
</organism>
<dbReference type="InParanoid" id="A0A0P0XNP9"/>
<evidence type="ECO:0000313" key="2">
    <source>
        <dbReference type="EMBL" id="BAT08700.1"/>
    </source>
</evidence>
<keyword evidence="3" id="KW-1185">Reference proteome</keyword>
<reference evidence="2 3" key="2">
    <citation type="journal article" date="2013" name="Plant Cell Physiol.">
        <title>Rice Annotation Project Database (RAP-DB): an integrative and interactive database for rice genomics.</title>
        <authorList>
            <person name="Sakai H."/>
            <person name="Lee S.S."/>
            <person name="Tanaka T."/>
            <person name="Numa H."/>
            <person name="Kim J."/>
            <person name="Kawahara Y."/>
            <person name="Wakimoto H."/>
            <person name="Yang C.C."/>
            <person name="Iwamoto M."/>
            <person name="Abe T."/>
            <person name="Yamada Y."/>
            <person name="Muto A."/>
            <person name="Inokuchi H."/>
            <person name="Ikemura T."/>
            <person name="Matsumoto T."/>
            <person name="Sasaki T."/>
            <person name="Itoh T."/>
        </authorList>
    </citation>
    <scope>NUCLEOTIDE SEQUENCE [LARGE SCALE GENOMIC DNA]</scope>
    <source>
        <strain evidence="3">cv. Nipponbare</strain>
    </source>
</reference>
<reference evidence="2 3" key="3">
    <citation type="journal article" date="2013" name="Rice">
        <title>Improvement of the Oryza sativa Nipponbare reference genome using next generation sequence and optical map data.</title>
        <authorList>
            <person name="Kawahara Y."/>
            <person name="de la Bastide M."/>
            <person name="Hamilton J.P."/>
            <person name="Kanamori H."/>
            <person name="McCombie W.R."/>
            <person name="Ouyang S."/>
            <person name="Schwartz D.C."/>
            <person name="Tanaka T."/>
            <person name="Wu J."/>
            <person name="Zhou S."/>
            <person name="Childs K.L."/>
            <person name="Davidson R.M."/>
            <person name="Lin H."/>
            <person name="Quesada-Ocampo L."/>
            <person name="Vaillancourt B."/>
            <person name="Sakai H."/>
            <person name="Lee S.S."/>
            <person name="Kim J."/>
            <person name="Numa H."/>
            <person name="Itoh T."/>
            <person name="Buell C.R."/>
            <person name="Matsumoto T."/>
        </authorList>
    </citation>
    <scope>NUCLEOTIDE SEQUENCE [LARGE SCALE GENOMIC DNA]</scope>
    <source>
        <strain evidence="3">cv. Nipponbare</strain>
    </source>
</reference>
<feature type="region of interest" description="Disordered" evidence="1">
    <location>
        <begin position="19"/>
        <end position="53"/>
    </location>
</feature>
<dbReference type="PaxDb" id="39947-A0A0P0XNP9"/>
<accession>A0A0P0XNP9</accession>
<evidence type="ECO:0000313" key="3">
    <source>
        <dbReference type="Proteomes" id="UP000059680"/>
    </source>
</evidence>
<feature type="region of interest" description="Disordered" evidence="1">
    <location>
        <begin position="106"/>
        <end position="156"/>
    </location>
</feature>
<dbReference type="FunCoup" id="A0A0P0XNP9">
    <property type="interactions" value="331"/>
</dbReference>
<protein>
    <submittedName>
        <fullName evidence="2">Os09g0485950 protein</fullName>
    </submittedName>
</protein>
<reference evidence="3" key="1">
    <citation type="journal article" date="2005" name="Nature">
        <title>The map-based sequence of the rice genome.</title>
        <authorList>
            <consortium name="International rice genome sequencing project (IRGSP)"/>
            <person name="Matsumoto T."/>
            <person name="Wu J."/>
            <person name="Kanamori H."/>
            <person name="Katayose Y."/>
            <person name="Fujisawa M."/>
            <person name="Namiki N."/>
            <person name="Mizuno H."/>
            <person name="Yamamoto K."/>
            <person name="Antonio B.A."/>
            <person name="Baba T."/>
            <person name="Sakata K."/>
            <person name="Nagamura Y."/>
            <person name="Aoki H."/>
            <person name="Arikawa K."/>
            <person name="Arita K."/>
            <person name="Bito T."/>
            <person name="Chiden Y."/>
            <person name="Fujitsuka N."/>
            <person name="Fukunaka R."/>
            <person name="Hamada M."/>
            <person name="Harada C."/>
            <person name="Hayashi A."/>
            <person name="Hijishita S."/>
            <person name="Honda M."/>
            <person name="Hosokawa S."/>
            <person name="Ichikawa Y."/>
            <person name="Idonuma A."/>
            <person name="Iijima M."/>
            <person name="Ikeda M."/>
            <person name="Ikeno M."/>
            <person name="Ito K."/>
            <person name="Ito S."/>
            <person name="Ito T."/>
            <person name="Ito Y."/>
            <person name="Ito Y."/>
            <person name="Iwabuchi A."/>
            <person name="Kamiya K."/>
            <person name="Karasawa W."/>
            <person name="Kurita K."/>
            <person name="Katagiri S."/>
            <person name="Kikuta A."/>
            <person name="Kobayashi H."/>
            <person name="Kobayashi N."/>
            <person name="Machita K."/>
            <person name="Maehara T."/>
            <person name="Masukawa M."/>
            <person name="Mizubayashi T."/>
            <person name="Mukai Y."/>
            <person name="Nagasaki H."/>
            <person name="Nagata Y."/>
            <person name="Naito S."/>
            <person name="Nakashima M."/>
            <person name="Nakama Y."/>
            <person name="Nakamichi Y."/>
            <person name="Nakamura M."/>
            <person name="Meguro A."/>
            <person name="Negishi M."/>
            <person name="Ohta I."/>
            <person name="Ohta T."/>
            <person name="Okamoto M."/>
            <person name="Ono N."/>
            <person name="Saji S."/>
            <person name="Sakaguchi M."/>
            <person name="Sakai K."/>
            <person name="Shibata M."/>
            <person name="Shimokawa T."/>
            <person name="Song J."/>
            <person name="Takazaki Y."/>
            <person name="Terasawa K."/>
            <person name="Tsugane M."/>
            <person name="Tsuji K."/>
            <person name="Ueda S."/>
            <person name="Waki K."/>
            <person name="Yamagata H."/>
            <person name="Yamamoto M."/>
            <person name="Yamamoto S."/>
            <person name="Yamane H."/>
            <person name="Yoshiki S."/>
            <person name="Yoshihara R."/>
            <person name="Yukawa K."/>
            <person name="Zhong H."/>
            <person name="Yano M."/>
            <person name="Yuan Q."/>
            <person name="Ouyang S."/>
            <person name="Liu J."/>
            <person name="Jones K.M."/>
            <person name="Gansberger K."/>
            <person name="Moffat K."/>
            <person name="Hill J."/>
            <person name="Bera J."/>
            <person name="Fadrosh D."/>
            <person name="Jin S."/>
            <person name="Johri S."/>
            <person name="Kim M."/>
            <person name="Overton L."/>
            <person name="Reardon M."/>
            <person name="Tsitrin T."/>
            <person name="Vuong H."/>
            <person name="Weaver B."/>
            <person name="Ciecko A."/>
            <person name="Tallon L."/>
            <person name="Jackson J."/>
            <person name="Pai G."/>
            <person name="Aken S.V."/>
            <person name="Utterback T."/>
            <person name="Reidmuller S."/>
            <person name="Feldblyum T."/>
            <person name="Hsiao J."/>
            <person name="Zismann V."/>
            <person name="Iobst S."/>
            <person name="de Vazeille A.R."/>
            <person name="Buell C.R."/>
            <person name="Ying K."/>
            <person name="Li Y."/>
            <person name="Lu T."/>
            <person name="Huang Y."/>
            <person name="Zhao Q."/>
            <person name="Feng Q."/>
            <person name="Zhang L."/>
            <person name="Zhu J."/>
            <person name="Weng Q."/>
            <person name="Mu J."/>
            <person name="Lu Y."/>
            <person name="Fan D."/>
            <person name="Liu Y."/>
            <person name="Guan J."/>
            <person name="Zhang Y."/>
            <person name="Yu S."/>
            <person name="Liu X."/>
            <person name="Zhang Y."/>
            <person name="Hong G."/>
            <person name="Han B."/>
            <person name="Choisne N."/>
            <person name="Demange N."/>
            <person name="Orjeda G."/>
            <person name="Samain S."/>
            <person name="Cattolico L."/>
            <person name="Pelletier E."/>
            <person name="Couloux A."/>
            <person name="Segurens B."/>
            <person name="Wincker P."/>
            <person name="D'Hont A."/>
            <person name="Scarpelli C."/>
            <person name="Weissenbach J."/>
            <person name="Salanoubat M."/>
            <person name="Quetier F."/>
            <person name="Yu Y."/>
            <person name="Kim H.R."/>
            <person name="Rambo T."/>
            <person name="Currie J."/>
            <person name="Collura K."/>
            <person name="Luo M."/>
            <person name="Yang T."/>
            <person name="Ammiraju J.S.S."/>
            <person name="Engler F."/>
            <person name="Soderlund C."/>
            <person name="Wing R.A."/>
            <person name="Palmer L.E."/>
            <person name="de la Bastide M."/>
            <person name="Spiegel L."/>
            <person name="Nascimento L."/>
            <person name="Zutavern T."/>
            <person name="O'Shaughnessy A."/>
            <person name="Dike S."/>
            <person name="Dedhia N."/>
            <person name="Preston R."/>
            <person name="Balija V."/>
            <person name="McCombie W.R."/>
            <person name="Chow T."/>
            <person name="Chen H."/>
            <person name="Chung M."/>
            <person name="Chen C."/>
            <person name="Shaw J."/>
            <person name="Wu H."/>
            <person name="Hsiao K."/>
            <person name="Chao Y."/>
            <person name="Chu M."/>
            <person name="Cheng C."/>
            <person name="Hour A."/>
            <person name="Lee P."/>
            <person name="Lin S."/>
            <person name="Lin Y."/>
            <person name="Liou J."/>
            <person name="Liu S."/>
            <person name="Hsing Y."/>
            <person name="Raghuvanshi S."/>
            <person name="Mohanty A."/>
            <person name="Bharti A.K."/>
            <person name="Gaur A."/>
            <person name="Gupta V."/>
            <person name="Kumar D."/>
            <person name="Ravi V."/>
            <person name="Vij S."/>
            <person name="Kapur A."/>
            <person name="Khurana P."/>
            <person name="Khurana P."/>
            <person name="Khurana J.P."/>
            <person name="Tyagi A.K."/>
            <person name="Gaikwad K."/>
            <person name="Singh A."/>
            <person name="Dalal V."/>
            <person name="Srivastava S."/>
            <person name="Dixit A."/>
            <person name="Pal A.K."/>
            <person name="Ghazi I.A."/>
            <person name="Yadav M."/>
            <person name="Pandit A."/>
            <person name="Bhargava A."/>
            <person name="Sureshbabu K."/>
            <person name="Batra K."/>
            <person name="Sharma T.R."/>
            <person name="Mohapatra T."/>
            <person name="Singh N.K."/>
            <person name="Messing J."/>
            <person name="Nelson A.B."/>
            <person name="Fuks G."/>
            <person name="Kavchok S."/>
            <person name="Keizer G."/>
            <person name="Linton E."/>
            <person name="Llaca V."/>
            <person name="Song R."/>
            <person name="Tanyolac B."/>
            <person name="Young S."/>
            <person name="Ho-Il K."/>
            <person name="Hahn J.H."/>
            <person name="Sangsakoo G."/>
            <person name="Vanavichit A."/>
            <person name="de Mattos Luiz.A.T."/>
            <person name="Zimmer P.D."/>
            <person name="Malone G."/>
            <person name="Dellagostin O."/>
            <person name="de Oliveira A.C."/>
            <person name="Bevan M."/>
            <person name="Bancroft I."/>
            <person name="Minx P."/>
            <person name="Cordum H."/>
            <person name="Wilson R."/>
            <person name="Cheng Z."/>
            <person name="Jin W."/>
            <person name="Jiang J."/>
            <person name="Leong S.A."/>
            <person name="Iwama H."/>
            <person name="Gojobori T."/>
            <person name="Itoh T."/>
            <person name="Niimura Y."/>
            <person name="Fujii Y."/>
            <person name="Habara T."/>
            <person name="Sakai H."/>
            <person name="Sato Y."/>
            <person name="Wilson G."/>
            <person name="Kumar K."/>
            <person name="McCouch S."/>
            <person name="Juretic N."/>
            <person name="Hoen D."/>
            <person name="Wright S."/>
            <person name="Bruskiewich R."/>
            <person name="Bureau T."/>
            <person name="Miyao A."/>
            <person name="Hirochika H."/>
            <person name="Nishikawa T."/>
            <person name="Kadowaki K."/>
            <person name="Sugiura M."/>
            <person name="Burr B."/>
            <person name="Sasaki T."/>
        </authorList>
    </citation>
    <scope>NUCLEOTIDE SEQUENCE [LARGE SCALE GENOMIC DNA]</scope>
    <source>
        <strain evidence="3">cv. Nipponbare</strain>
    </source>
</reference>
<dbReference type="Proteomes" id="UP000059680">
    <property type="component" value="Chromosome 9"/>
</dbReference>
<dbReference type="Gramene" id="Os09t0485950-00">
    <property type="protein sequence ID" value="Os09t0485950-00"/>
    <property type="gene ID" value="Os09g0485950"/>
</dbReference>
<sequence length="211" mass="23232">TEQSVICKREAFTDRLDDLPPLGRVLPEPLRAPPLHHLGRPGRHGSERRAPNARLLPEQRPLVGPLRVRAVAAGLLDVHQRPEVGVAGDHPHGPCGPVHGGVLDAEHHVGGGDEAAEEERERRRPPRDGAHGVDAPRSSVDAAGQRVHLEDVRQRRRPRVRVRELAPRRRGHPVPRVAVHVLLRVRDHHAGRPAAACLCARASRRAEIERG</sequence>
<gene>
    <name evidence="2" type="ordered locus">Os09g0485950</name>
    <name evidence="2" type="ORF">OSNPB_090485950</name>
</gene>
<feature type="non-terminal residue" evidence="2">
    <location>
        <position position="1"/>
    </location>
</feature>
<dbReference type="EMBL" id="AP014965">
    <property type="protein sequence ID" value="BAT08700.1"/>
    <property type="molecule type" value="Genomic_DNA"/>
</dbReference>
<feature type="compositionally biased region" description="Basic and acidic residues" evidence="1">
    <location>
        <begin position="119"/>
        <end position="131"/>
    </location>
</feature>
<dbReference type="AlphaFoldDB" id="A0A0P0XNP9"/>